<gene>
    <name evidence="1" type="ORF">D9R08_09545</name>
</gene>
<sequence length="305" mass="34379">MFKGRGVARAVADACHALELPMDWDPLSVSADLVVLHNPSFLKFNASLDTRIIARHLVVVAHENFLRPGGHEAFDVLGCLGRIDQASVALRKSIAPVSEHNRKIVEEWLANDRLFRHWDVLDENWFNICDFDLKAPTRKPADRRGRLSRPGFEKFPKTEDLDLCFSEVAEKNVILGADTLIYHGIRRPHWTLLKFAEIAPEQFFGMIDFMVYFTAPTWRESFGRVIAEAIAAGKVVICDRATGSSFPGAVLTASPKQVDQLIFEMINNPEKYVKQVKRAQGVLANFSSRRFIDLFSSTLQGAKKP</sequence>
<dbReference type="Proteomes" id="UP000281343">
    <property type="component" value="Unassembled WGS sequence"/>
</dbReference>
<evidence type="ECO:0000313" key="2">
    <source>
        <dbReference type="Proteomes" id="UP000281343"/>
    </source>
</evidence>
<organism evidence="1 2">
    <name type="scientific">Rhodophyticola porphyridii</name>
    <dbReference type="NCBI Taxonomy" id="1852017"/>
    <lineage>
        <taxon>Bacteria</taxon>
        <taxon>Pseudomonadati</taxon>
        <taxon>Pseudomonadota</taxon>
        <taxon>Alphaproteobacteria</taxon>
        <taxon>Rhodobacterales</taxon>
        <taxon>Roseobacteraceae</taxon>
        <taxon>Rhodophyticola</taxon>
    </lineage>
</organism>
<name>A0A3L9Y0F3_9RHOB</name>
<dbReference type="SUPFAM" id="SSF53756">
    <property type="entry name" value="UDP-Glycosyltransferase/glycogen phosphorylase"/>
    <property type="match status" value="1"/>
</dbReference>
<reference evidence="1 2" key="1">
    <citation type="submission" date="2018-10" db="EMBL/GenBank/DDBJ databases">
        <authorList>
            <person name="Jung H.S."/>
            <person name="Jeon C.O."/>
        </authorList>
    </citation>
    <scope>NUCLEOTIDE SEQUENCE [LARGE SCALE GENOMIC DNA]</scope>
    <source>
        <strain evidence="1 2">MA-7-27</strain>
    </source>
</reference>
<comment type="caution">
    <text evidence="1">The sequence shown here is derived from an EMBL/GenBank/DDBJ whole genome shotgun (WGS) entry which is preliminary data.</text>
</comment>
<keyword evidence="2" id="KW-1185">Reference proteome</keyword>
<accession>A0A3L9Y0F3</accession>
<dbReference type="EMBL" id="RCNT01000004">
    <property type="protein sequence ID" value="RMA42341.1"/>
    <property type="molecule type" value="Genomic_DNA"/>
</dbReference>
<evidence type="ECO:0008006" key="3">
    <source>
        <dbReference type="Google" id="ProtNLM"/>
    </source>
</evidence>
<proteinExistence type="predicted"/>
<protein>
    <recommendedName>
        <fullName evidence="3">Glycosyltransferase family 1 protein</fullName>
    </recommendedName>
</protein>
<dbReference type="AlphaFoldDB" id="A0A3L9Y0F3"/>
<dbReference type="Gene3D" id="3.40.50.2000">
    <property type="entry name" value="Glycogen Phosphorylase B"/>
    <property type="match status" value="1"/>
</dbReference>
<evidence type="ECO:0000313" key="1">
    <source>
        <dbReference type="EMBL" id="RMA42341.1"/>
    </source>
</evidence>